<evidence type="ECO:0000313" key="5">
    <source>
        <dbReference type="Proteomes" id="UP000677054"/>
    </source>
</evidence>
<reference evidence="4" key="1">
    <citation type="submission" date="2020-11" db="EMBL/GenBank/DDBJ databases">
        <authorList>
            <person name="Tran Van P."/>
        </authorList>
    </citation>
    <scope>NUCLEOTIDE SEQUENCE</scope>
</reference>
<evidence type="ECO:0000256" key="2">
    <source>
        <dbReference type="ARBA" id="ARBA00023043"/>
    </source>
</evidence>
<dbReference type="GO" id="GO:0004842">
    <property type="term" value="F:ubiquitin-protein transferase activity"/>
    <property type="evidence" value="ECO:0007669"/>
    <property type="project" value="TreeGrafter"/>
</dbReference>
<evidence type="ECO:0008006" key="6">
    <source>
        <dbReference type="Google" id="ProtNLM"/>
    </source>
</evidence>
<protein>
    <recommendedName>
        <fullName evidence="6">Ankyrin repeat domain-containing protein</fullName>
    </recommendedName>
</protein>
<dbReference type="EMBL" id="CAJPEV010000835">
    <property type="protein sequence ID" value="CAG0888945.1"/>
    <property type="molecule type" value="Genomic_DNA"/>
</dbReference>
<dbReference type="AlphaFoldDB" id="A0A7R8X7A6"/>
<accession>A0A7R8X7A6</accession>
<dbReference type="Gene3D" id="1.25.40.20">
    <property type="entry name" value="Ankyrin repeat-containing domain"/>
    <property type="match status" value="1"/>
</dbReference>
<dbReference type="GO" id="GO:0085020">
    <property type="term" value="P:protein K6-linked ubiquitination"/>
    <property type="evidence" value="ECO:0007669"/>
    <property type="project" value="TreeGrafter"/>
</dbReference>
<dbReference type="EMBL" id="LR900352">
    <property type="protein sequence ID" value="CAD7245344.1"/>
    <property type="molecule type" value="Genomic_DNA"/>
</dbReference>
<keyword evidence="2 3" id="KW-0040">ANK repeat</keyword>
<dbReference type="InterPro" id="IPR002110">
    <property type="entry name" value="Ankyrin_rpt"/>
</dbReference>
<dbReference type="GO" id="GO:0070531">
    <property type="term" value="C:BRCA1-A complex"/>
    <property type="evidence" value="ECO:0007669"/>
    <property type="project" value="TreeGrafter"/>
</dbReference>
<dbReference type="GO" id="GO:0031436">
    <property type="term" value="C:BRCA1-BARD1 complex"/>
    <property type="evidence" value="ECO:0007669"/>
    <property type="project" value="TreeGrafter"/>
</dbReference>
<dbReference type="Pfam" id="PF12796">
    <property type="entry name" value="Ank_2"/>
    <property type="match status" value="2"/>
</dbReference>
<dbReference type="SUPFAM" id="SSF48403">
    <property type="entry name" value="Ankyrin repeat"/>
    <property type="match status" value="1"/>
</dbReference>
<dbReference type="InterPro" id="IPR036770">
    <property type="entry name" value="Ankyrin_rpt-contain_sf"/>
</dbReference>
<evidence type="ECO:0000256" key="3">
    <source>
        <dbReference type="PROSITE-ProRule" id="PRU00023"/>
    </source>
</evidence>
<dbReference type="OrthoDB" id="5314041at2759"/>
<dbReference type="PROSITE" id="PS50088">
    <property type="entry name" value="ANK_REPEAT"/>
    <property type="match status" value="2"/>
</dbReference>
<dbReference type="PANTHER" id="PTHR24171">
    <property type="entry name" value="ANKYRIN REPEAT DOMAIN-CONTAINING PROTEIN 39-RELATED"/>
    <property type="match status" value="1"/>
</dbReference>
<evidence type="ECO:0000256" key="1">
    <source>
        <dbReference type="ARBA" id="ARBA00022737"/>
    </source>
</evidence>
<dbReference type="SMART" id="SM00248">
    <property type="entry name" value="ANK"/>
    <property type="match status" value="5"/>
</dbReference>
<dbReference type="PANTHER" id="PTHR24171:SF8">
    <property type="entry name" value="BRCA1-ASSOCIATED RING DOMAIN PROTEIN 1"/>
    <property type="match status" value="1"/>
</dbReference>
<dbReference type="PROSITE" id="PS50297">
    <property type="entry name" value="ANK_REP_REGION"/>
    <property type="match status" value="2"/>
</dbReference>
<gene>
    <name evidence="4" type="ORF">DSTB1V02_LOCUS5218</name>
</gene>
<organism evidence="4">
    <name type="scientific">Darwinula stevensoni</name>
    <dbReference type="NCBI Taxonomy" id="69355"/>
    <lineage>
        <taxon>Eukaryota</taxon>
        <taxon>Metazoa</taxon>
        <taxon>Ecdysozoa</taxon>
        <taxon>Arthropoda</taxon>
        <taxon>Crustacea</taxon>
        <taxon>Oligostraca</taxon>
        <taxon>Ostracoda</taxon>
        <taxon>Podocopa</taxon>
        <taxon>Podocopida</taxon>
        <taxon>Darwinulocopina</taxon>
        <taxon>Darwinuloidea</taxon>
        <taxon>Darwinulidae</taxon>
        <taxon>Darwinula</taxon>
    </lineage>
</organism>
<keyword evidence="1" id="KW-0677">Repeat</keyword>
<name>A0A7R8X7A6_9CRUS</name>
<evidence type="ECO:0000313" key="4">
    <source>
        <dbReference type="EMBL" id="CAD7245344.1"/>
    </source>
</evidence>
<dbReference type="Proteomes" id="UP000677054">
    <property type="component" value="Unassembled WGS sequence"/>
</dbReference>
<keyword evidence="5" id="KW-1185">Reference proteome</keyword>
<feature type="repeat" description="ANK" evidence="3">
    <location>
        <begin position="52"/>
        <end position="84"/>
    </location>
</feature>
<sequence>MPVLGGFKMNAQTDLRLENNRALLRAAEEGHSDRVRRLISGNLLDIDTKDSQGRSALLLATWKNHVEIAQMLMQAGADVNAQDKIYDSPYLVAGAEGRYEILKLSLEYGADLKSLNRYGGTALIPACEKGHPRNVELLLRAGVDVNHVNRLGWTCLLEITILGEDREPYWTIVKMLLEANADINITDKNGLHALDHARKRQLSTIEKILIEALENPHDQ</sequence>
<feature type="repeat" description="ANK" evidence="3">
    <location>
        <begin position="118"/>
        <end position="150"/>
    </location>
</feature>
<proteinExistence type="predicted"/>